<keyword evidence="2" id="KW-1185">Reference proteome</keyword>
<gene>
    <name evidence="1" type="ORF">LSAA_14304</name>
</gene>
<proteinExistence type="predicted"/>
<dbReference type="EMBL" id="HG994587">
    <property type="protein sequence ID" value="CAF3029556.1"/>
    <property type="molecule type" value="Genomic_DNA"/>
</dbReference>
<protein>
    <submittedName>
        <fullName evidence="1">(salmon louse) hypothetical protein</fullName>
    </submittedName>
</protein>
<accession>A0A7R8D4V6</accession>
<name>A0A7R8D4V6_LEPSM</name>
<dbReference type="AlphaFoldDB" id="A0A7R8D4V6"/>
<dbReference type="OrthoDB" id="10537015at2759"/>
<dbReference type="Proteomes" id="UP000675881">
    <property type="component" value="Chromosome 8"/>
</dbReference>
<sequence>MSPGNHFHELNRSAVFENTRGNSPSYPLHVGAVDEREEGERLRSCYSLFHGPKHYVHGRNTHIFSRPSSHRLLCGTNEFAEYLTGQREPLHASRWSSETNAQYKGKHMFRASSAPGNGRNLLISQMKNQDSIFGRTERQFDLKFEDWHPHSDGMISTKRYGDMYQTSYSFQHRPFTRQEQLAGSSRERPPHLPWLDQPNSQKEAIQVPNGVDVQRMYPTEAQVATLPHYLDPKVKLGRSEIQESFSDPSHSQHYYTPRSKNVEITFGAILS</sequence>
<evidence type="ECO:0000313" key="2">
    <source>
        <dbReference type="Proteomes" id="UP000675881"/>
    </source>
</evidence>
<reference evidence="1" key="1">
    <citation type="submission" date="2021-02" db="EMBL/GenBank/DDBJ databases">
        <authorList>
            <person name="Bekaert M."/>
        </authorList>
    </citation>
    <scope>NUCLEOTIDE SEQUENCE</scope>
    <source>
        <strain evidence="1">IoA-00</strain>
    </source>
</reference>
<organism evidence="1 2">
    <name type="scientific">Lepeophtheirus salmonis</name>
    <name type="common">Salmon louse</name>
    <name type="synonym">Caligus salmonis</name>
    <dbReference type="NCBI Taxonomy" id="72036"/>
    <lineage>
        <taxon>Eukaryota</taxon>
        <taxon>Metazoa</taxon>
        <taxon>Ecdysozoa</taxon>
        <taxon>Arthropoda</taxon>
        <taxon>Crustacea</taxon>
        <taxon>Multicrustacea</taxon>
        <taxon>Hexanauplia</taxon>
        <taxon>Copepoda</taxon>
        <taxon>Siphonostomatoida</taxon>
        <taxon>Caligidae</taxon>
        <taxon>Lepeophtheirus</taxon>
    </lineage>
</organism>
<evidence type="ECO:0000313" key="1">
    <source>
        <dbReference type="EMBL" id="CAF3029556.1"/>
    </source>
</evidence>